<comment type="caution">
    <text evidence="12">The sequence shown here is derived from an EMBL/GenBank/DDBJ whole genome shotgun (WGS) entry which is preliminary data.</text>
</comment>
<evidence type="ECO:0000259" key="11">
    <source>
        <dbReference type="PROSITE" id="PS50110"/>
    </source>
</evidence>
<keyword evidence="6" id="KW-0804">Transcription</keyword>
<dbReference type="GO" id="GO:0000155">
    <property type="term" value="F:phosphorelay sensor kinase activity"/>
    <property type="evidence" value="ECO:0007669"/>
    <property type="project" value="InterPro"/>
</dbReference>
<feature type="domain" description="HTH araC/xylS-type" evidence="9">
    <location>
        <begin position="1263"/>
        <end position="1362"/>
    </location>
</feature>
<dbReference type="SMART" id="SM00388">
    <property type="entry name" value="HisKA"/>
    <property type="match status" value="1"/>
</dbReference>
<evidence type="ECO:0000256" key="1">
    <source>
        <dbReference type="ARBA" id="ARBA00000085"/>
    </source>
</evidence>
<dbReference type="SUPFAM" id="SSF47384">
    <property type="entry name" value="Homodimeric domain of signal transducing histidine kinase"/>
    <property type="match status" value="1"/>
</dbReference>
<gene>
    <name evidence="12" type="ORF">DFQ06_0919</name>
</gene>
<dbReference type="InterPro" id="IPR011123">
    <property type="entry name" value="Y_Y_Y"/>
</dbReference>
<evidence type="ECO:0000256" key="5">
    <source>
        <dbReference type="ARBA" id="ARBA00023125"/>
    </source>
</evidence>
<evidence type="ECO:0000256" key="2">
    <source>
        <dbReference type="ARBA" id="ARBA00012438"/>
    </source>
</evidence>
<dbReference type="InterPro" id="IPR004358">
    <property type="entry name" value="Sig_transdc_His_kin-like_C"/>
</dbReference>
<feature type="domain" description="Histidine kinase" evidence="10">
    <location>
        <begin position="838"/>
        <end position="1067"/>
    </location>
</feature>
<dbReference type="PROSITE" id="PS01124">
    <property type="entry name" value="HTH_ARAC_FAMILY_2"/>
    <property type="match status" value="1"/>
</dbReference>
<protein>
    <recommendedName>
        <fullName evidence="2">histidine kinase</fullName>
        <ecNumber evidence="2">2.7.13.3</ecNumber>
    </recommendedName>
</protein>
<dbReference type="EC" id="2.7.13.3" evidence="2"/>
<evidence type="ECO:0000259" key="10">
    <source>
        <dbReference type="PROSITE" id="PS50109"/>
    </source>
</evidence>
<dbReference type="PRINTS" id="PR00344">
    <property type="entry name" value="BCTRLSENSOR"/>
</dbReference>
<evidence type="ECO:0000256" key="4">
    <source>
        <dbReference type="ARBA" id="ARBA00023015"/>
    </source>
</evidence>
<dbReference type="PROSITE" id="PS00041">
    <property type="entry name" value="HTH_ARAC_FAMILY_1"/>
    <property type="match status" value="1"/>
</dbReference>
<dbReference type="Pfam" id="PF07494">
    <property type="entry name" value="Reg_prop"/>
    <property type="match status" value="3"/>
</dbReference>
<dbReference type="InterPro" id="IPR009057">
    <property type="entry name" value="Homeodomain-like_sf"/>
</dbReference>
<proteinExistence type="predicted"/>
<dbReference type="GO" id="GO:0003700">
    <property type="term" value="F:DNA-binding transcription factor activity"/>
    <property type="evidence" value="ECO:0007669"/>
    <property type="project" value="InterPro"/>
</dbReference>
<dbReference type="SUPFAM" id="SSF55874">
    <property type="entry name" value="ATPase domain of HSP90 chaperone/DNA topoisomerase II/histidine kinase"/>
    <property type="match status" value="1"/>
</dbReference>
<keyword evidence="5" id="KW-0238">DNA-binding</keyword>
<dbReference type="CDD" id="cd17574">
    <property type="entry name" value="REC_OmpR"/>
    <property type="match status" value="1"/>
</dbReference>
<keyword evidence="8" id="KW-1133">Transmembrane helix</keyword>
<dbReference type="PANTHER" id="PTHR43547">
    <property type="entry name" value="TWO-COMPONENT HISTIDINE KINASE"/>
    <property type="match status" value="1"/>
</dbReference>
<dbReference type="InterPro" id="IPR036890">
    <property type="entry name" value="HATPase_C_sf"/>
</dbReference>
<evidence type="ECO:0000313" key="12">
    <source>
        <dbReference type="EMBL" id="TDY64020.1"/>
    </source>
</evidence>
<dbReference type="PROSITE" id="PS50109">
    <property type="entry name" value="HIS_KIN"/>
    <property type="match status" value="1"/>
</dbReference>
<dbReference type="EMBL" id="SORL01000007">
    <property type="protein sequence ID" value="TDY64020.1"/>
    <property type="molecule type" value="Genomic_DNA"/>
</dbReference>
<feature type="modified residue" description="4-aspartylphosphate" evidence="7">
    <location>
        <position position="1164"/>
    </location>
</feature>
<keyword evidence="13" id="KW-1185">Reference proteome</keyword>
<evidence type="ECO:0000256" key="6">
    <source>
        <dbReference type="ARBA" id="ARBA00023163"/>
    </source>
</evidence>
<dbReference type="InterPro" id="IPR003594">
    <property type="entry name" value="HATPase_dom"/>
</dbReference>
<keyword evidence="3 7" id="KW-0597">Phosphoprotein</keyword>
<evidence type="ECO:0000259" key="9">
    <source>
        <dbReference type="PROSITE" id="PS01124"/>
    </source>
</evidence>
<dbReference type="InterPro" id="IPR011110">
    <property type="entry name" value="Reg_prop"/>
</dbReference>
<keyword evidence="8" id="KW-0812">Transmembrane</keyword>
<dbReference type="InterPro" id="IPR015943">
    <property type="entry name" value="WD40/YVTN_repeat-like_dom_sf"/>
</dbReference>
<feature type="domain" description="Response regulatory" evidence="11">
    <location>
        <begin position="1116"/>
        <end position="1231"/>
    </location>
</feature>
<comment type="catalytic activity">
    <reaction evidence="1">
        <text>ATP + protein L-histidine = ADP + protein N-phospho-L-histidine.</text>
        <dbReference type="EC" id="2.7.13.3"/>
    </reaction>
</comment>
<dbReference type="SMART" id="SM00387">
    <property type="entry name" value="HATPase_c"/>
    <property type="match status" value="1"/>
</dbReference>
<dbReference type="InterPro" id="IPR018060">
    <property type="entry name" value="HTH_AraC"/>
</dbReference>
<dbReference type="CDD" id="cd00082">
    <property type="entry name" value="HisKA"/>
    <property type="match status" value="1"/>
</dbReference>
<dbReference type="InterPro" id="IPR011006">
    <property type="entry name" value="CheY-like_superfamily"/>
</dbReference>
<dbReference type="InterPro" id="IPR018062">
    <property type="entry name" value="HTH_AraC-typ_CS"/>
</dbReference>
<dbReference type="Pfam" id="PF12833">
    <property type="entry name" value="HTH_18"/>
    <property type="match status" value="1"/>
</dbReference>
<accession>A0A4R8MDY1</accession>
<dbReference type="RefSeq" id="WP_133966217.1">
    <property type="nucleotide sequence ID" value="NZ_SORL01000007.1"/>
</dbReference>
<dbReference type="Proteomes" id="UP000294824">
    <property type="component" value="Unassembled WGS sequence"/>
</dbReference>
<dbReference type="Pfam" id="PF07495">
    <property type="entry name" value="Y_Y_Y"/>
    <property type="match status" value="1"/>
</dbReference>
<feature type="transmembrane region" description="Helical" evidence="8">
    <location>
        <begin position="7"/>
        <end position="24"/>
    </location>
</feature>
<dbReference type="Gene3D" id="2.130.10.10">
    <property type="entry name" value="YVTN repeat-like/Quinoprotein amine dehydrogenase"/>
    <property type="match status" value="3"/>
</dbReference>
<dbReference type="SUPFAM" id="SSF52172">
    <property type="entry name" value="CheY-like"/>
    <property type="match status" value="1"/>
</dbReference>
<keyword evidence="4" id="KW-0805">Transcription regulation</keyword>
<dbReference type="InterPro" id="IPR003661">
    <property type="entry name" value="HisK_dim/P_dom"/>
</dbReference>
<sequence>MSIFKTTITYICLIITFFTLNISFSQSNSLNFHELDIHGVLFNKKVNVLFKDSYGYLWIGSNSGLYRYDGHDLEEYQYDVFDANSIPNNNINSIIEDAHKNLWIGSESYLIHYNRKKNQFKGFLKNISSFVKTSSKTGDIWVNIQTEGLLKFQSKEDISEINLPEVFTNTPSDNIYKTSAKTISTVLIDNFDRHWIANDNGLFYINENNLITATNFNEKIVDMKFLADNKIMVVSATSMYILGTNKADYNIEILEQYPNINIELSSTCFLTTVSIDAKNNVIWIGSSEGLIKANRIDNTYHFNYFSNTSKEVNLLNNHISSTIFDDYGNLWIGSFKGINKYLGRTSLFEYNKLSQSNSITTSLRSLNLANILVGTREGLFHFNQKTKAHVKIENDIKFIQTITRNYENTEFLIADNKAIYKTNNYNSNDTKLDLIKIKSYKELIKDIVPINKNELWVALWNGGIDIINSNKAISEFKQNVIKKLENHHTSTLLLAKNNKLWIGTRGEGLYCVDLLNETIKHYLPTLENGLTSNAILSLHEDNLNNIWVGTRGGGLNMYEASLDKFNNFKENNAYRPKIVSAIEEDYNGNIWMSTRNGITKFNIKTQRFIPFGVEDGINENQFLFNSSTVNTQKKIIYFGCTDGFYSVFTTKLTPQTILPTTVITSFAILGKTQENKAMNSFKNINEFYTYSGAPIELPYNQNNIAVNFSSLDLTTPNKNQYAYKLKGLNNYWVYTSASNRNANYNDLSPGTYTFMVKSTNSDGAWNDTPAEVSFIINPPIWKSIWAIIAYVLLGILIIYIGSILIRRWYLLKKNLVKETISREKDNELNRMKMIFFTDISHELRTPLSLILGTIEKVVKEKKFTLSPLTSQRIYNNTLRMHRLINQIMDIRKFDEGKFKLKVSKNDIVKDINTIKNAFNDFAKIYEIDYDFTSNTKKTSGWYDVDLLEKILFNLVSNAFKYTAKNGKITVNLDVIKPNKNESEPHPFNGKYIRCSVRDNGLGIPKKDLEFIFDRYYQATKSQRNQIPGTGIGMELVHKLIERHHGTIKVESEENVYTEFTFCIPISKDKYSKKERMQTSMPLKRNFIKNSEFQVIEEVSTEFNNKKNIEQKTKKSKVLIVEDNDDLRQMVKEELSDDFDIIEAPNGQEGYAQAMAEKPDLIISDILMPIQDGLSMLKQIKKNAEFNNTPIFMLTAKNSDESKIECLSLGANDYIEKPFSLEFLKWKVKNTFKTRHNLKEKYSKLITTAPVDKHVDSNDEKFIKKLIKIIEDNMNNNLLSVEFLASEIGMSRANLYRKVQQILNDTPVNFIKTIKLKRAAQLLKQDKMYISEVAYMTGFNNQKYFSKCFNKEYGMSPTEYIKQNTE</sequence>
<feature type="transmembrane region" description="Helical" evidence="8">
    <location>
        <begin position="784"/>
        <end position="805"/>
    </location>
</feature>
<dbReference type="Gene3D" id="3.40.50.2300">
    <property type="match status" value="1"/>
</dbReference>
<evidence type="ECO:0000256" key="7">
    <source>
        <dbReference type="PROSITE-ProRule" id="PRU00169"/>
    </source>
</evidence>
<dbReference type="InterPro" id="IPR036097">
    <property type="entry name" value="HisK_dim/P_sf"/>
</dbReference>
<dbReference type="SUPFAM" id="SSF63829">
    <property type="entry name" value="Calcium-dependent phosphotriesterase"/>
    <property type="match status" value="1"/>
</dbReference>
<dbReference type="PANTHER" id="PTHR43547:SF2">
    <property type="entry name" value="HYBRID SIGNAL TRANSDUCTION HISTIDINE KINASE C"/>
    <property type="match status" value="1"/>
</dbReference>
<dbReference type="Pfam" id="PF00512">
    <property type="entry name" value="HisKA"/>
    <property type="match status" value="1"/>
</dbReference>
<dbReference type="InterPro" id="IPR013783">
    <property type="entry name" value="Ig-like_fold"/>
</dbReference>
<evidence type="ECO:0000256" key="8">
    <source>
        <dbReference type="SAM" id="Phobius"/>
    </source>
</evidence>
<dbReference type="Gene3D" id="1.10.10.60">
    <property type="entry name" value="Homeodomain-like"/>
    <property type="match status" value="1"/>
</dbReference>
<dbReference type="CDD" id="cd00075">
    <property type="entry name" value="HATPase"/>
    <property type="match status" value="1"/>
</dbReference>
<reference evidence="12 13" key="1">
    <citation type="submission" date="2019-03" db="EMBL/GenBank/DDBJ databases">
        <title>Genomic Encyclopedia of Type Strains, Phase III (KMG-III): the genomes of soil and plant-associated and newly described type strains.</title>
        <authorList>
            <person name="Whitman W."/>
        </authorList>
    </citation>
    <scope>NUCLEOTIDE SEQUENCE [LARGE SCALE GENOMIC DNA]</scope>
    <source>
        <strain evidence="12 13">CECT 8301</strain>
    </source>
</reference>
<dbReference type="SUPFAM" id="SSF46689">
    <property type="entry name" value="Homeodomain-like"/>
    <property type="match status" value="1"/>
</dbReference>
<dbReference type="SMART" id="SM00342">
    <property type="entry name" value="HTH_ARAC"/>
    <property type="match status" value="1"/>
</dbReference>
<evidence type="ECO:0000256" key="3">
    <source>
        <dbReference type="ARBA" id="ARBA00022553"/>
    </source>
</evidence>
<dbReference type="GO" id="GO:0043565">
    <property type="term" value="F:sequence-specific DNA binding"/>
    <property type="evidence" value="ECO:0007669"/>
    <property type="project" value="InterPro"/>
</dbReference>
<dbReference type="Gene3D" id="2.60.40.10">
    <property type="entry name" value="Immunoglobulins"/>
    <property type="match status" value="1"/>
</dbReference>
<dbReference type="Pfam" id="PF02518">
    <property type="entry name" value="HATPase_c"/>
    <property type="match status" value="1"/>
</dbReference>
<dbReference type="Pfam" id="PF00072">
    <property type="entry name" value="Response_reg"/>
    <property type="match status" value="1"/>
</dbReference>
<dbReference type="Gene3D" id="1.10.287.130">
    <property type="match status" value="1"/>
</dbReference>
<dbReference type="PROSITE" id="PS50110">
    <property type="entry name" value="RESPONSE_REGULATORY"/>
    <property type="match status" value="1"/>
</dbReference>
<dbReference type="Gene3D" id="3.30.565.10">
    <property type="entry name" value="Histidine kinase-like ATPase, C-terminal domain"/>
    <property type="match status" value="1"/>
</dbReference>
<dbReference type="InterPro" id="IPR001789">
    <property type="entry name" value="Sig_transdc_resp-reg_receiver"/>
</dbReference>
<dbReference type="InterPro" id="IPR005467">
    <property type="entry name" value="His_kinase_dom"/>
</dbReference>
<keyword evidence="8" id="KW-0472">Membrane</keyword>
<organism evidence="12 13">
    <name type="scientific">Algibacter lectus</name>
    <dbReference type="NCBI Taxonomy" id="221126"/>
    <lineage>
        <taxon>Bacteria</taxon>
        <taxon>Pseudomonadati</taxon>
        <taxon>Bacteroidota</taxon>
        <taxon>Flavobacteriia</taxon>
        <taxon>Flavobacteriales</taxon>
        <taxon>Flavobacteriaceae</taxon>
        <taxon>Algibacter</taxon>
    </lineage>
</organism>
<dbReference type="SMART" id="SM00448">
    <property type="entry name" value="REC"/>
    <property type="match status" value="1"/>
</dbReference>
<name>A0A4R8MDY1_9FLAO</name>
<evidence type="ECO:0000313" key="13">
    <source>
        <dbReference type="Proteomes" id="UP000294824"/>
    </source>
</evidence>